<proteinExistence type="predicted"/>
<sequence length="416" mass="46411">MSSSSTHIESFIVPTVVVMFCFWTASSSSVVESLPGFGSLPFRLETGYVGVDYDNDVQLFYYFVESEGNPGKDPLLLWLTGGPGCSGISGLLYEIGPLRFVKAVYNGTIPSLVPNPYSWTKVSSIIFVDAPVGTGFSYAKNPEGYETGDMTYARHCHDFLKKWLLDHPRFIGHSVYVAGDSYSGMIVPLIAQYILQESDDLMHEAPINLKGYLLGNPATDPDSDESSKLTFAYHGALIPKDLYECTDLVNHAHILEPKCIGFSPQRSGLLEDGRKHQEEIPELRCRSYVNVLCHVYVNDPIVQESLHVRKICRLCGFGPGLDVTEAYPTPMMLPALGDQDMVIPYLGTQSWIESMDLPVIEEWRPWKVDDEVAGYVRSYENHLTFATVKGGGHTAPEYLPKSCFLMFRRWISGESI</sequence>
<reference evidence="2" key="1">
    <citation type="journal article" date="2023" name="Front. Plant Sci.">
        <title>Chromosomal-level genome assembly of Melastoma candidum provides insights into trichome evolution.</title>
        <authorList>
            <person name="Zhong Y."/>
            <person name="Wu W."/>
            <person name="Sun C."/>
            <person name="Zou P."/>
            <person name="Liu Y."/>
            <person name="Dai S."/>
            <person name="Zhou R."/>
        </authorList>
    </citation>
    <scope>NUCLEOTIDE SEQUENCE [LARGE SCALE GENOMIC DNA]</scope>
</reference>
<accession>A0ACB9MQG4</accession>
<protein>
    <submittedName>
        <fullName evidence="1">Uncharacterized protein</fullName>
    </submittedName>
</protein>
<gene>
    <name evidence="1" type="ORF">MLD38_030996</name>
</gene>
<comment type="caution">
    <text evidence="1">The sequence shown here is derived from an EMBL/GenBank/DDBJ whole genome shotgun (WGS) entry which is preliminary data.</text>
</comment>
<evidence type="ECO:0000313" key="1">
    <source>
        <dbReference type="EMBL" id="KAI4325614.1"/>
    </source>
</evidence>
<dbReference type="Proteomes" id="UP001057402">
    <property type="component" value="Chromosome 9"/>
</dbReference>
<organism evidence="1 2">
    <name type="scientific">Melastoma candidum</name>
    <dbReference type="NCBI Taxonomy" id="119954"/>
    <lineage>
        <taxon>Eukaryota</taxon>
        <taxon>Viridiplantae</taxon>
        <taxon>Streptophyta</taxon>
        <taxon>Embryophyta</taxon>
        <taxon>Tracheophyta</taxon>
        <taxon>Spermatophyta</taxon>
        <taxon>Magnoliopsida</taxon>
        <taxon>eudicotyledons</taxon>
        <taxon>Gunneridae</taxon>
        <taxon>Pentapetalae</taxon>
        <taxon>rosids</taxon>
        <taxon>malvids</taxon>
        <taxon>Myrtales</taxon>
        <taxon>Melastomataceae</taxon>
        <taxon>Melastomatoideae</taxon>
        <taxon>Melastomateae</taxon>
        <taxon>Melastoma</taxon>
    </lineage>
</organism>
<dbReference type="EMBL" id="CM042888">
    <property type="protein sequence ID" value="KAI4325614.1"/>
    <property type="molecule type" value="Genomic_DNA"/>
</dbReference>
<keyword evidence="2" id="KW-1185">Reference proteome</keyword>
<name>A0ACB9MQG4_9MYRT</name>
<evidence type="ECO:0000313" key="2">
    <source>
        <dbReference type="Proteomes" id="UP001057402"/>
    </source>
</evidence>